<evidence type="ECO:0000313" key="2">
    <source>
        <dbReference type="EMBL" id="TFC01660.1"/>
    </source>
</evidence>
<name>A0A4R8W8Q3_9MICO</name>
<dbReference type="AlphaFoldDB" id="A0A4R8W8Q3"/>
<keyword evidence="1" id="KW-0812">Transmembrane</keyword>
<comment type="caution">
    <text evidence="2">The sequence shown here is derived from an EMBL/GenBank/DDBJ whole genome shotgun (WGS) entry which is preliminary data.</text>
</comment>
<feature type="transmembrane region" description="Helical" evidence="1">
    <location>
        <begin position="43"/>
        <end position="61"/>
    </location>
</feature>
<reference evidence="2 3" key="1">
    <citation type="submission" date="2019-03" db="EMBL/GenBank/DDBJ databases">
        <title>Genomics of glacier-inhabiting Cryobacterium strains.</title>
        <authorList>
            <person name="Liu Q."/>
            <person name="Xin Y.-H."/>
        </authorList>
    </citation>
    <scope>NUCLEOTIDE SEQUENCE [LARGE SCALE GENOMIC DNA]</scope>
    <source>
        <strain evidence="2 3">RHLS22-1</strain>
    </source>
</reference>
<feature type="transmembrane region" description="Helical" evidence="1">
    <location>
        <begin position="20"/>
        <end position="37"/>
    </location>
</feature>
<accession>A0A4R8W8Q3</accession>
<protein>
    <submittedName>
        <fullName evidence="2">Uncharacterized protein</fullName>
    </submittedName>
</protein>
<gene>
    <name evidence="2" type="ORF">E3O42_09820</name>
</gene>
<dbReference type="RefSeq" id="WP_134453762.1">
    <property type="nucleotide sequence ID" value="NZ_SOFL01000033.1"/>
</dbReference>
<keyword evidence="1" id="KW-1133">Transmembrane helix</keyword>
<keyword evidence="1" id="KW-0472">Membrane</keyword>
<sequence>MCSRRAGSGGRHRRASATEAVAALIVRATTAGAVLVHRGATELGYRWAFAVLAVLLVLPAVEAWRMPDHAGTEVAARRPQLVAR</sequence>
<evidence type="ECO:0000313" key="3">
    <source>
        <dbReference type="Proteomes" id="UP000297907"/>
    </source>
</evidence>
<evidence type="ECO:0000256" key="1">
    <source>
        <dbReference type="SAM" id="Phobius"/>
    </source>
</evidence>
<dbReference type="Proteomes" id="UP000297907">
    <property type="component" value="Unassembled WGS sequence"/>
</dbReference>
<keyword evidence="3" id="KW-1185">Reference proteome</keyword>
<proteinExistence type="predicted"/>
<dbReference type="EMBL" id="SOFL01000033">
    <property type="protein sequence ID" value="TFC01660.1"/>
    <property type="molecule type" value="Genomic_DNA"/>
</dbReference>
<organism evidence="2 3">
    <name type="scientific">Cryobacterium adonitolivorans</name>
    <dbReference type="NCBI Taxonomy" id="1259189"/>
    <lineage>
        <taxon>Bacteria</taxon>
        <taxon>Bacillati</taxon>
        <taxon>Actinomycetota</taxon>
        <taxon>Actinomycetes</taxon>
        <taxon>Micrococcales</taxon>
        <taxon>Microbacteriaceae</taxon>
        <taxon>Cryobacterium</taxon>
    </lineage>
</organism>